<dbReference type="InterPro" id="IPR039260">
    <property type="entry name" value="Cpg-3"/>
</dbReference>
<comment type="caution">
    <text evidence="2">The sequence shown here is derived from an EMBL/GenBank/DDBJ whole genome shotgun (WGS) entry which is preliminary data.</text>
</comment>
<feature type="region of interest" description="Disordered" evidence="1">
    <location>
        <begin position="52"/>
        <end position="74"/>
    </location>
</feature>
<gene>
    <name evidence="2" type="ORF">PMAYCL1PPCAC_30149</name>
</gene>
<dbReference type="Proteomes" id="UP001328107">
    <property type="component" value="Unassembled WGS sequence"/>
</dbReference>
<feature type="non-terminal residue" evidence="2">
    <location>
        <position position="1"/>
    </location>
</feature>
<proteinExistence type="predicted"/>
<evidence type="ECO:0000313" key="3">
    <source>
        <dbReference type="Proteomes" id="UP001328107"/>
    </source>
</evidence>
<sequence>SVSAALLQSSSHCYSLLSPLATIRMLSRWMLVAFPLLIVGVAFAQDVEATTAPVETTPEGSGSAPTDAVSSTPAADSATTVAPVAATNGTKCEGFKLCSSAADCGSGTGNVCLGAFVGKCNCNACMNFWSCKDDAACGGLKGACDSKSNTCRCWEALEKQGFPFVKAATSLCNQKECNPSDSSVCLGLPCNMGRCVCKA</sequence>
<evidence type="ECO:0000313" key="2">
    <source>
        <dbReference type="EMBL" id="GMR59954.1"/>
    </source>
</evidence>
<reference evidence="3" key="1">
    <citation type="submission" date="2022-10" db="EMBL/GenBank/DDBJ databases">
        <title>Genome assembly of Pristionchus species.</title>
        <authorList>
            <person name="Yoshida K."/>
            <person name="Sommer R.J."/>
        </authorList>
    </citation>
    <scope>NUCLEOTIDE SEQUENCE [LARGE SCALE GENOMIC DNA]</scope>
    <source>
        <strain evidence="3">RS5460</strain>
    </source>
</reference>
<protein>
    <submittedName>
        <fullName evidence="2">Uncharacterized protein</fullName>
    </submittedName>
</protein>
<name>A0AAN5ICW2_9BILA</name>
<keyword evidence="3" id="KW-1185">Reference proteome</keyword>
<evidence type="ECO:0000256" key="1">
    <source>
        <dbReference type="SAM" id="MobiDB-lite"/>
    </source>
</evidence>
<dbReference type="AlphaFoldDB" id="A0AAN5ICW2"/>
<dbReference type="PANTHER" id="PTHR37973">
    <property type="entry name" value="CHONDROITIN PROTEOGLYCAN 3"/>
    <property type="match status" value="1"/>
</dbReference>
<dbReference type="EMBL" id="BTRK01000006">
    <property type="protein sequence ID" value="GMR59954.1"/>
    <property type="molecule type" value="Genomic_DNA"/>
</dbReference>
<accession>A0AAN5ICW2</accession>
<organism evidence="2 3">
    <name type="scientific">Pristionchus mayeri</name>
    <dbReference type="NCBI Taxonomy" id="1317129"/>
    <lineage>
        <taxon>Eukaryota</taxon>
        <taxon>Metazoa</taxon>
        <taxon>Ecdysozoa</taxon>
        <taxon>Nematoda</taxon>
        <taxon>Chromadorea</taxon>
        <taxon>Rhabditida</taxon>
        <taxon>Rhabditina</taxon>
        <taxon>Diplogasteromorpha</taxon>
        <taxon>Diplogasteroidea</taxon>
        <taxon>Neodiplogasteridae</taxon>
        <taxon>Pristionchus</taxon>
    </lineage>
</organism>
<dbReference type="PANTHER" id="PTHR37973:SF1">
    <property type="entry name" value="DICKKOPF_N DOMAIN-CONTAINING PROTEIN"/>
    <property type="match status" value="1"/>
</dbReference>